<accession>A0AAE1DV66</accession>
<evidence type="ECO:0000256" key="1">
    <source>
        <dbReference type="SAM" id="MobiDB-lite"/>
    </source>
</evidence>
<evidence type="ECO:0000313" key="3">
    <source>
        <dbReference type="Proteomes" id="UP001283361"/>
    </source>
</evidence>
<feature type="compositionally biased region" description="Basic and acidic residues" evidence="1">
    <location>
        <begin position="9"/>
        <end position="22"/>
    </location>
</feature>
<feature type="compositionally biased region" description="Basic and acidic residues" evidence="1">
    <location>
        <begin position="192"/>
        <end position="207"/>
    </location>
</feature>
<sequence>MTLTSDVSTHVRDEIPRRDGPRSGDLPLARSRTRASHTHHGQHCWCLTPWVTTFNLCARANGNVGEFLEQPPAASVSLSVITAQLLQIQRNCDARLQKQTWARLTSRRDCPPDSQGLTSNHRALTSFSQPPRGLPSAAQNILQQLGNPVPSVMRVCGWPFPRLSRYDEWSRLSGHGDPTRDDTGWWDITDVTGRRLGPDSDIRHGTPRDTCGGGRRKNGKRKGGWGA</sequence>
<proteinExistence type="predicted"/>
<comment type="caution">
    <text evidence="2">The sequence shown here is derived from an EMBL/GenBank/DDBJ whole genome shotgun (WGS) entry which is preliminary data.</text>
</comment>
<dbReference type="EMBL" id="JAWDGP010002306">
    <property type="protein sequence ID" value="KAK3784154.1"/>
    <property type="molecule type" value="Genomic_DNA"/>
</dbReference>
<reference evidence="2" key="1">
    <citation type="journal article" date="2023" name="G3 (Bethesda)">
        <title>A reference genome for the long-term kleptoplast-retaining sea slug Elysia crispata morphotype clarki.</title>
        <authorList>
            <person name="Eastman K.E."/>
            <person name="Pendleton A.L."/>
            <person name="Shaikh M.A."/>
            <person name="Suttiyut T."/>
            <person name="Ogas R."/>
            <person name="Tomko P."/>
            <person name="Gavelis G."/>
            <person name="Widhalm J.R."/>
            <person name="Wisecaver J.H."/>
        </authorList>
    </citation>
    <scope>NUCLEOTIDE SEQUENCE</scope>
    <source>
        <strain evidence="2">ECLA1</strain>
    </source>
</reference>
<feature type="region of interest" description="Disordered" evidence="1">
    <location>
        <begin position="173"/>
        <end position="227"/>
    </location>
</feature>
<organism evidence="2 3">
    <name type="scientific">Elysia crispata</name>
    <name type="common">lettuce slug</name>
    <dbReference type="NCBI Taxonomy" id="231223"/>
    <lineage>
        <taxon>Eukaryota</taxon>
        <taxon>Metazoa</taxon>
        <taxon>Spiralia</taxon>
        <taxon>Lophotrochozoa</taxon>
        <taxon>Mollusca</taxon>
        <taxon>Gastropoda</taxon>
        <taxon>Heterobranchia</taxon>
        <taxon>Euthyneura</taxon>
        <taxon>Panpulmonata</taxon>
        <taxon>Sacoglossa</taxon>
        <taxon>Placobranchoidea</taxon>
        <taxon>Plakobranchidae</taxon>
        <taxon>Elysia</taxon>
    </lineage>
</organism>
<feature type="compositionally biased region" description="Basic residues" evidence="1">
    <location>
        <begin position="214"/>
        <end position="227"/>
    </location>
</feature>
<protein>
    <submittedName>
        <fullName evidence="2">Uncharacterized protein</fullName>
    </submittedName>
</protein>
<gene>
    <name evidence="2" type="ORF">RRG08_030945</name>
</gene>
<dbReference type="AlphaFoldDB" id="A0AAE1DV66"/>
<name>A0AAE1DV66_9GAST</name>
<dbReference type="Proteomes" id="UP001283361">
    <property type="component" value="Unassembled WGS sequence"/>
</dbReference>
<feature type="region of interest" description="Disordered" evidence="1">
    <location>
        <begin position="1"/>
        <end position="34"/>
    </location>
</feature>
<keyword evidence="3" id="KW-1185">Reference proteome</keyword>
<evidence type="ECO:0000313" key="2">
    <source>
        <dbReference type="EMBL" id="KAK3784154.1"/>
    </source>
</evidence>